<gene>
    <name evidence="2" type="ORF">GWI33_007293</name>
</gene>
<name>A0A834IDT4_RHYFE</name>
<comment type="caution">
    <text evidence="2">The sequence shown here is derived from an EMBL/GenBank/DDBJ whole genome shotgun (WGS) entry which is preliminary data.</text>
</comment>
<accession>A0A834IDT4</accession>
<dbReference type="AlphaFoldDB" id="A0A834IDT4"/>
<dbReference type="EMBL" id="JAACXV010000364">
    <property type="protein sequence ID" value="KAF7279407.1"/>
    <property type="molecule type" value="Genomic_DNA"/>
</dbReference>
<feature type="compositionally biased region" description="Basic and acidic residues" evidence="1">
    <location>
        <begin position="33"/>
        <end position="53"/>
    </location>
</feature>
<evidence type="ECO:0000256" key="1">
    <source>
        <dbReference type="SAM" id="MobiDB-lite"/>
    </source>
</evidence>
<feature type="region of interest" description="Disordered" evidence="1">
    <location>
        <begin position="1"/>
        <end position="79"/>
    </location>
</feature>
<protein>
    <submittedName>
        <fullName evidence="2">Uncharacterized protein</fullName>
    </submittedName>
</protein>
<dbReference type="Proteomes" id="UP000625711">
    <property type="component" value="Unassembled WGS sequence"/>
</dbReference>
<reference evidence="2" key="1">
    <citation type="submission" date="2020-08" db="EMBL/GenBank/DDBJ databases">
        <title>Genome sequencing and assembly of the red palm weevil Rhynchophorus ferrugineus.</title>
        <authorList>
            <person name="Dias G.B."/>
            <person name="Bergman C.M."/>
            <person name="Manee M."/>
        </authorList>
    </citation>
    <scope>NUCLEOTIDE SEQUENCE</scope>
    <source>
        <strain evidence="2">AA-2017</strain>
        <tissue evidence="2">Whole larva</tissue>
    </source>
</reference>
<keyword evidence="3" id="KW-1185">Reference proteome</keyword>
<proteinExistence type="predicted"/>
<evidence type="ECO:0000313" key="3">
    <source>
        <dbReference type="Proteomes" id="UP000625711"/>
    </source>
</evidence>
<organism evidence="2 3">
    <name type="scientific">Rhynchophorus ferrugineus</name>
    <name type="common">Red palm weevil</name>
    <name type="synonym">Curculio ferrugineus</name>
    <dbReference type="NCBI Taxonomy" id="354439"/>
    <lineage>
        <taxon>Eukaryota</taxon>
        <taxon>Metazoa</taxon>
        <taxon>Ecdysozoa</taxon>
        <taxon>Arthropoda</taxon>
        <taxon>Hexapoda</taxon>
        <taxon>Insecta</taxon>
        <taxon>Pterygota</taxon>
        <taxon>Neoptera</taxon>
        <taxon>Endopterygota</taxon>
        <taxon>Coleoptera</taxon>
        <taxon>Polyphaga</taxon>
        <taxon>Cucujiformia</taxon>
        <taxon>Curculionidae</taxon>
        <taxon>Dryophthorinae</taxon>
        <taxon>Rhynchophorus</taxon>
    </lineage>
</organism>
<evidence type="ECO:0000313" key="2">
    <source>
        <dbReference type="EMBL" id="KAF7279407.1"/>
    </source>
</evidence>
<sequence length="132" mass="15044">MPRDPSAEVSFGIQDGEARPQYASRNIKRPRQREREHTHNTDAESDAFERGAAEEEEDVEDGFERRDVVGGGGRARGEETSLRNMAGWNVLIVLVHAYFMRTVARWRRVSLFNYHAGLLDGRDDPEKSPNCL</sequence>